<evidence type="ECO:0000313" key="3">
    <source>
        <dbReference type="Proteomes" id="UP000245783"/>
    </source>
</evidence>
<gene>
    <name evidence="2" type="ORF">IE81DRAFT_330776</name>
</gene>
<keyword evidence="3" id="KW-1185">Reference proteome</keyword>
<dbReference type="Proteomes" id="UP000245783">
    <property type="component" value="Unassembled WGS sequence"/>
</dbReference>
<evidence type="ECO:0000313" key="2">
    <source>
        <dbReference type="EMBL" id="PWN41585.1"/>
    </source>
</evidence>
<dbReference type="GeneID" id="37037072"/>
<dbReference type="EMBL" id="KZ819390">
    <property type="protein sequence ID" value="PWN41585.1"/>
    <property type="molecule type" value="Genomic_DNA"/>
</dbReference>
<organism evidence="2 3">
    <name type="scientific">Ceraceosorus guamensis</name>
    <dbReference type="NCBI Taxonomy" id="1522189"/>
    <lineage>
        <taxon>Eukaryota</taxon>
        <taxon>Fungi</taxon>
        <taxon>Dikarya</taxon>
        <taxon>Basidiomycota</taxon>
        <taxon>Ustilaginomycotina</taxon>
        <taxon>Exobasidiomycetes</taxon>
        <taxon>Ceraceosorales</taxon>
        <taxon>Ceraceosoraceae</taxon>
        <taxon>Ceraceosorus</taxon>
    </lineage>
</organism>
<protein>
    <submittedName>
        <fullName evidence="2">Uncharacterized protein</fullName>
    </submittedName>
</protein>
<dbReference type="AlphaFoldDB" id="A0A316W1P1"/>
<name>A0A316W1P1_9BASI</name>
<feature type="region of interest" description="Disordered" evidence="1">
    <location>
        <begin position="306"/>
        <end position="337"/>
    </location>
</feature>
<evidence type="ECO:0000256" key="1">
    <source>
        <dbReference type="SAM" id="MobiDB-lite"/>
    </source>
</evidence>
<sequence>MRLTFASAAASAFAQLSKKRKPLKTLAKAEGSLRQTKKARKYKDKWGPEWKALALRANEVKRLEAVPKELKDGLAEDHQRVVERHRALIQSHMSHADIEERNAEMRTLWDEVRFLRKRNEYLTGRTTDDRVRNLERVLDSQQEDALSNSIYREVMQKENSSLRRRCEMAEGGSVEAEGAMDRAGYREAIGPTEYYDILQTIGAAFGMESPETGSYKDCTGVTFLQAVMAEVKLASMSGQFKSSLQSGLEVSSSKHTLLKDLYLTVPVVHWTPALPNLAKAANKSTDFKTIQRSPILLGSDFSVKVKSSGKDNRPQESKFNVPEDEEGSGGSKRSIARMSPRALAKQFGAAVLALVYQSACRLETQSPILSQQNMLSEEGHAQWRMELELAKVNQSVASNSGGGHSPPAAKSQKTTLNEELHAQWQIELELAKSSPDVANANDHAE</sequence>
<dbReference type="RefSeq" id="XP_025368745.1">
    <property type="nucleotide sequence ID" value="XM_025515202.1"/>
</dbReference>
<dbReference type="InParanoid" id="A0A316W1P1"/>
<reference evidence="2 3" key="1">
    <citation type="journal article" date="2018" name="Mol. Biol. Evol.">
        <title>Broad Genomic Sampling Reveals a Smut Pathogenic Ancestry of the Fungal Clade Ustilaginomycotina.</title>
        <authorList>
            <person name="Kijpornyongpan T."/>
            <person name="Mondo S.J."/>
            <person name="Barry K."/>
            <person name="Sandor L."/>
            <person name="Lee J."/>
            <person name="Lipzen A."/>
            <person name="Pangilinan J."/>
            <person name="LaButti K."/>
            <person name="Hainaut M."/>
            <person name="Henrissat B."/>
            <person name="Grigoriev I.V."/>
            <person name="Spatafora J.W."/>
            <person name="Aime M.C."/>
        </authorList>
    </citation>
    <scope>NUCLEOTIDE SEQUENCE [LARGE SCALE GENOMIC DNA]</scope>
    <source>
        <strain evidence="2 3">MCA 4658</strain>
    </source>
</reference>
<proteinExistence type="predicted"/>
<feature type="region of interest" description="Disordered" evidence="1">
    <location>
        <begin position="396"/>
        <end position="415"/>
    </location>
</feature>
<accession>A0A316W1P1</accession>